<keyword evidence="1" id="KW-0812">Transmembrane</keyword>
<name>A0A2S8GLB4_9BACT</name>
<sequence length="267" mass="29454">MVAAVVSMVSALALAGAFLPGLIYLDACTTIGSLIMMPPLIGFAIQQYRGTFRANETALLTAAAGALLPVGLAGLMLVTLSFQGAPLDLLSMVGGVLLIFGGAAAANFHWYRTLRLAPAECRFVPSRRGISLREMFFAVAAIGLIFAVGLPLAKPHYAHKVAASETPFSLPKGAKDVTYMDRNPQTFYMYTVDEQTFLDFYQDSYELEPIEGSASILALTNCTETAYNITRKQVFQGWVYEWHHEDQGTYLIYDRDQQRVYYHSHTR</sequence>
<feature type="transmembrane region" description="Helical" evidence="1">
    <location>
        <begin position="23"/>
        <end position="45"/>
    </location>
</feature>
<organism evidence="2 3">
    <name type="scientific">Blastopirellula marina</name>
    <dbReference type="NCBI Taxonomy" id="124"/>
    <lineage>
        <taxon>Bacteria</taxon>
        <taxon>Pseudomonadati</taxon>
        <taxon>Planctomycetota</taxon>
        <taxon>Planctomycetia</taxon>
        <taxon>Pirellulales</taxon>
        <taxon>Pirellulaceae</taxon>
        <taxon>Blastopirellula</taxon>
    </lineage>
</organism>
<feature type="transmembrane region" description="Helical" evidence="1">
    <location>
        <begin position="57"/>
        <end position="83"/>
    </location>
</feature>
<reference evidence="2 3" key="1">
    <citation type="submission" date="2018-02" db="EMBL/GenBank/DDBJ databases">
        <title>Comparative genomes isolates from brazilian mangrove.</title>
        <authorList>
            <person name="Araujo J.E."/>
            <person name="Taketani R.G."/>
            <person name="Silva M.C.P."/>
            <person name="Loureco M.V."/>
            <person name="Andreote F.D."/>
        </authorList>
    </citation>
    <scope>NUCLEOTIDE SEQUENCE [LARGE SCALE GENOMIC DNA]</scope>
    <source>
        <strain evidence="2 3">Nap-Phe MGV</strain>
    </source>
</reference>
<gene>
    <name evidence="2" type="ORF">C5Y93_14790</name>
</gene>
<comment type="caution">
    <text evidence="2">The sequence shown here is derived from an EMBL/GenBank/DDBJ whole genome shotgun (WGS) entry which is preliminary data.</text>
</comment>
<evidence type="ECO:0000313" key="3">
    <source>
        <dbReference type="Proteomes" id="UP000237819"/>
    </source>
</evidence>
<dbReference type="AlphaFoldDB" id="A0A2S8GLB4"/>
<feature type="transmembrane region" description="Helical" evidence="1">
    <location>
        <begin position="132"/>
        <end position="153"/>
    </location>
</feature>
<dbReference type="Proteomes" id="UP000237819">
    <property type="component" value="Unassembled WGS sequence"/>
</dbReference>
<feature type="transmembrane region" description="Helical" evidence="1">
    <location>
        <begin position="89"/>
        <end position="111"/>
    </location>
</feature>
<proteinExistence type="predicted"/>
<evidence type="ECO:0000256" key="1">
    <source>
        <dbReference type="SAM" id="Phobius"/>
    </source>
</evidence>
<dbReference type="EMBL" id="PUHZ01000015">
    <property type="protein sequence ID" value="PQO45227.1"/>
    <property type="molecule type" value="Genomic_DNA"/>
</dbReference>
<evidence type="ECO:0000313" key="2">
    <source>
        <dbReference type="EMBL" id="PQO45227.1"/>
    </source>
</evidence>
<accession>A0A2S8GLB4</accession>
<keyword evidence="1" id="KW-1133">Transmembrane helix</keyword>
<protein>
    <submittedName>
        <fullName evidence="2">Uncharacterized protein</fullName>
    </submittedName>
</protein>
<keyword evidence="1" id="KW-0472">Membrane</keyword>